<keyword evidence="1" id="KW-0812">Transmembrane</keyword>
<feature type="transmembrane region" description="Helical" evidence="1">
    <location>
        <begin position="71"/>
        <end position="96"/>
    </location>
</feature>
<keyword evidence="3" id="KW-1185">Reference proteome</keyword>
<feature type="transmembrane region" description="Helical" evidence="1">
    <location>
        <begin position="116"/>
        <end position="139"/>
    </location>
</feature>
<reference evidence="2 3" key="1">
    <citation type="submission" date="2018-05" db="EMBL/GenBank/DDBJ databases">
        <title>Flavobacterium sp. MEBiC07310.</title>
        <authorList>
            <person name="Baek K."/>
        </authorList>
    </citation>
    <scope>NUCLEOTIDE SEQUENCE [LARGE SCALE GENOMIC DNA]</scope>
    <source>
        <strain evidence="2 3">MEBiC07310</strain>
    </source>
</reference>
<accession>A0A2U8QW28</accession>
<keyword evidence="1" id="KW-0472">Membrane</keyword>
<dbReference type="KEGG" id="fse:DI487_10505"/>
<name>A0A2U8QW28_9FLAO</name>
<organism evidence="2 3">
    <name type="scientific">Flavobacterium sediminis</name>
    <dbReference type="NCBI Taxonomy" id="2201181"/>
    <lineage>
        <taxon>Bacteria</taxon>
        <taxon>Pseudomonadati</taxon>
        <taxon>Bacteroidota</taxon>
        <taxon>Flavobacteriia</taxon>
        <taxon>Flavobacteriales</taxon>
        <taxon>Flavobacteriaceae</taxon>
        <taxon>Flavobacterium</taxon>
    </lineage>
</organism>
<dbReference type="EMBL" id="CP029463">
    <property type="protein sequence ID" value="AWM14241.1"/>
    <property type="molecule type" value="Genomic_DNA"/>
</dbReference>
<proteinExistence type="predicted"/>
<feature type="transmembrane region" description="Helical" evidence="1">
    <location>
        <begin position="36"/>
        <end position="59"/>
    </location>
</feature>
<dbReference type="RefSeq" id="WP_109569601.1">
    <property type="nucleotide sequence ID" value="NZ_CP029463.1"/>
</dbReference>
<evidence type="ECO:0000313" key="3">
    <source>
        <dbReference type="Proteomes" id="UP000245429"/>
    </source>
</evidence>
<dbReference type="OrthoDB" id="1200986at2"/>
<evidence type="ECO:0000256" key="1">
    <source>
        <dbReference type="SAM" id="Phobius"/>
    </source>
</evidence>
<dbReference type="Proteomes" id="UP000245429">
    <property type="component" value="Chromosome"/>
</dbReference>
<gene>
    <name evidence="2" type="ORF">DI487_10505</name>
</gene>
<protein>
    <submittedName>
        <fullName evidence="2">Uncharacterized protein</fullName>
    </submittedName>
</protein>
<feature type="transmembrane region" description="Helical" evidence="1">
    <location>
        <begin position="12"/>
        <end position="30"/>
    </location>
</feature>
<evidence type="ECO:0000313" key="2">
    <source>
        <dbReference type="EMBL" id="AWM14241.1"/>
    </source>
</evidence>
<keyword evidence="1" id="KW-1133">Transmembrane helix</keyword>
<dbReference type="InterPro" id="IPR045466">
    <property type="entry name" value="DUF6498"/>
</dbReference>
<dbReference type="Pfam" id="PF20108">
    <property type="entry name" value="DUF6498"/>
    <property type="match status" value="1"/>
</dbReference>
<dbReference type="AlphaFoldDB" id="A0A2U8QW28"/>
<sequence length="243" mass="28431">MKLTHFFTKENQSVWLMALFYLLLLLTEKISATEMVILYAVETVIISAFHVLKMFVLTFKKGNSKEEKGMGVFFTFFFIIHYGFFVFLQTSFFFLFLSFADDRITDSFGLQNINTILGLEGIKIGLVFLIITNFLKFWFNFYKSDYYKGLRVELYMFQPYIRIIIQQIVAILPGFFIIFGKSGIAVAIVLIVVRTIIDVAIDKAKNNEHFFNKVLHKFIINLDEEDVEKKEQAVSFLKMIIKE</sequence>